<organism evidence="2 3">
    <name type="scientific">Cymbomonas tetramitiformis</name>
    <dbReference type="NCBI Taxonomy" id="36881"/>
    <lineage>
        <taxon>Eukaryota</taxon>
        <taxon>Viridiplantae</taxon>
        <taxon>Chlorophyta</taxon>
        <taxon>Pyramimonadophyceae</taxon>
        <taxon>Pyramimonadales</taxon>
        <taxon>Pyramimonadaceae</taxon>
        <taxon>Cymbomonas</taxon>
    </lineage>
</organism>
<dbReference type="InterPro" id="IPR012337">
    <property type="entry name" value="RNaseH-like_sf"/>
</dbReference>
<dbReference type="InterPro" id="IPR007021">
    <property type="entry name" value="DUF659"/>
</dbReference>
<dbReference type="Pfam" id="PF04937">
    <property type="entry name" value="DUF659"/>
    <property type="match status" value="1"/>
</dbReference>
<proteinExistence type="predicted"/>
<accession>A0AAE0F554</accession>
<dbReference type="AlphaFoldDB" id="A0AAE0F554"/>
<dbReference type="SUPFAM" id="SSF53098">
    <property type="entry name" value="Ribonuclease H-like"/>
    <property type="match status" value="1"/>
</dbReference>
<evidence type="ECO:0000313" key="3">
    <source>
        <dbReference type="Proteomes" id="UP001190700"/>
    </source>
</evidence>
<dbReference type="Proteomes" id="UP001190700">
    <property type="component" value="Unassembled WGS sequence"/>
</dbReference>
<dbReference type="PANTHER" id="PTHR32166">
    <property type="entry name" value="OSJNBA0013A04.12 PROTEIN"/>
    <property type="match status" value="1"/>
</dbReference>
<reference evidence="2 3" key="1">
    <citation type="journal article" date="2015" name="Genome Biol. Evol.">
        <title>Comparative Genomics of a Bacterivorous Green Alga Reveals Evolutionary Causalities and Consequences of Phago-Mixotrophic Mode of Nutrition.</title>
        <authorList>
            <person name="Burns J.A."/>
            <person name="Paasch A."/>
            <person name="Narechania A."/>
            <person name="Kim E."/>
        </authorList>
    </citation>
    <scope>NUCLEOTIDE SEQUENCE [LARGE SCALE GENOMIC DNA]</scope>
    <source>
        <strain evidence="2 3">PLY_AMNH</strain>
    </source>
</reference>
<sequence length="773" mass="85900">MVRGTAAVKETAVTFLWWFVRVFKEGKEGDMLPAGGNGAAKQQCKCLFCGVVFAAQTTRILSHLCGISGEGVAICTGVVQQSHETEVDYQQRNESHQQAKARCIIVRESQKDAKEKKREREGLNQATAGVFGTAKARKQTSIQAGFMGSAQKLADEALAHAFYTANVAPNVLDNLDFKRALQKVALVGPAYTAPSRHAVIAGPMLTADADRVKALILTKRAPIEKFGSTIVSDVATDGCKRPINNLIDISAELAELVKAEDCTGKTKDKQFIADFVIDYVKSLQNPFSVVQVLMDNATRGSWPLIEAECPWVSVGPCEPHVSSLEVADISKLPFFKAVIKKVHVIRKFILNHQKALATFKSLAEGMLTQPGATREAIVFYGFTSFLQHIDAITQTLTSQGVVQYVRANRGQRATPESRTLHELYSEAKDFASEADLQPQIELCLQVLTPIVKLLRLADSDRPSASKIQYHKFEVQEILKGLTCPDPAPWEEGEYEWDDMLQEIVAIHRYRWDYGYTIVQGTGYLLDPEFVDMDQHQDHETMVAFTRFVEKTYPMPPAFAQGYSPTEDEKKAYNVARTEALAKRSAAETQLLEYKLKRGVFSRETVWETAKIISAADFWYLYGSGVKELQLVGMRATAQVAGAGSSERGHKLMNFVEDRNRNQLLWSNVEKRMYVAWNSAQIQKLESVDRKVELIPWSEGTESTDSWVDAWQEERDEAEVAAASTREASIARATVRGNAIAASRALRHAPTSDESLQGVSSSGRVIRRPDVLSF</sequence>
<dbReference type="PANTHER" id="PTHR32166:SF123">
    <property type="entry name" value="BED-TYPE DOMAIN-CONTAINING PROTEIN"/>
    <property type="match status" value="1"/>
</dbReference>
<evidence type="ECO:0000259" key="1">
    <source>
        <dbReference type="Pfam" id="PF04937"/>
    </source>
</evidence>
<evidence type="ECO:0000313" key="2">
    <source>
        <dbReference type="EMBL" id="KAK3250720.1"/>
    </source>
</evidence>
<gene>
    <name evidence="2" type="ORF">CYMTET_39917</name>
</gene>
<protein>
    <recommendedName>
        <fullName evidence="1">DUF659 domain-containing protein</fullName>
    </recommendedName>
</protein>
<keyword evidence="3" id="KW-1185">Reference proteome</keyword>
<dbReference type="EMBL" id="LGRX02026534">
    <property type="protein sequence ID" value="KAK3250720.1"/>
    <property type="molecule type" value="Genomic_DNA"/>
</dbReference>
<feature type="domain" description="DUF659" evidence="1">
    <location>
        <begin position="200"/>
        <end position="345"/>
    </location>
</feature>
<comment type="caution">
    <text evidence="2">The sequence shown here is derived from an EMBL/GenBank/DDBJ whole genome shotgun (WGS) entry which is preliminary data.</text>
</comment>
<name>A0AAE0F554_9CHLO</name>